<dbReference type="GeneID" id="28895920"/>
<dbReference type="InterPro" id="IPR000028">
    <property type="entry name" value="Chloroperoxidase"/>
</dbReference>
<keyword evidence="11" id="KW-1185">Reference proteome</keyword>
<keyword evidence="5" id="KW-0560">Oxidoreductase</keyword>
<dbReference type="AlphaFoldDB" id="A0A165IG63"/>
<evidence type="ECO:0000256" key="1">
    <source>
        <dbReference type="ARBA" id="ARBA00001970"/>
    </source>
</evidence>
<dbReference type="EMBL" id="KV407455">
    <property type="protein sequence ID" value="KZF24852.1"/>
    <property type="molecule type" value="Genomic_DNA"/>
</dbReference>
<name>A0A165IG63_XYLHT</name>
<evidence type="ECO:0000313" key="10">
    <source>
        <dbReference type="EMBL" id="KZF24852.1"/>
    </source>
</evidence>
<keyword evidence="8" id="KW-0732">Signal</keyword>
<dbReference type="OMA" id="FTAFNEN"/>
<evidence type="ECO:0000256" key="7">
    <source>
        <dbReference type="ARBA" id="ARBA00025795"/>
    </source>
</evidence>
<feature type="chain" id="PRO_5007859309" evidence="8">
    <location>
        <begin position="21"/>
        <end position="437"/>
    </location>
</feature>
<dbReference type="GO" id="GO:0004601">
    <property type="term" value="F:peroxidase activity"/>
    <property type="evidence" value="ECO:0007669"/>
    <property type="project" value="UniProtKB-KW"/>
</dbReference>
<dbReference type="Proteomes" id="UP000076632">
    <property type="component" value="Unassembled WGS sequence"/>
</dbReference>
<dbReference type="Gene3D" id="1.10.489.10">
    <property type="entry name" value="Chloroperoxidase-like"/>
    <property type="match status" value="1"/>
</dbReference>
<evidence type="ECO:0000256" key="4">
    <source>
        <dbReference type="ARBA" id="ARBA00022723"/>
    </source>
</evidence>
<accession>A0A165IG63</accession>
<dbReference type="PROSITE" id="PS51405">
    <property type="entry name" value="HEME_HALOPEROXIDASE"/>
    <property type="match status" value="1"/>
</dbReference>
<keyword evidence="3" id="KW-0349">Heme</keyword>
<evidence type="ECO:0000256" key="2">
    <source>
        <dbReference type="ARBA" id="ARBA00022559"/>
    </source>
</evidence>
<keyword evidence="6" id="KW-0408">Iron</keyword>
<keyword evidence="4" id="KW-0479">Metal-binding</keyword>
<gene>
    <name evidence="10" type="ORF">L228DRAFT_236017</name>
</gene>
<dbReference type="GO" id="GO:0046872">
    <property type="term" value="F:metal ion binding"/>
    <property type="evidence" value="ECO:0007669"/>
    <property type="project" value="UniProtKB-KW"/>
</dbReference>
<evidence type="ECO:0000259" key="9">
    <source>
        <dbReference type="PROSITE" id="PS51405"/>
    </source>
</evidence>
<evidence type="ECO:0000256" key="6">
    <source>
        <dbReference type="ARBA" id="ARBA00023004"/>
    </source>
</evidence>
<dbReference type="OrthoDB" id="407298at2759"/>
<comment type="similarity">
    <text evidence="7">Belongs to the chloroperoxidase family.</text>
</comment>
<dbReference type="Pfam" id="PF01328">
    <property type="entry name" value="Peroxidase_2"/>
    <property type="match status" value="1"/>
</dbReference>
<dbReference type="PANTHER" id="PTHR33577">
    <property type="entry name" value="STERIGMATOCYSTIN BIOSYNTHESIS PEROXIDASE STCC-RELATED"/>
    <property type="match status" value="1"/>
</dbReference>
<dbReference type="PANTHER" id="PTHR33577:SF1">
    <property type="entry name" value="HEME HALOPEROXIDASE FAMILY PROFILE DOMAIN-CONTAINING PROTEIN"/>
    <property type="match status" value="1"/>
</dbReference>
<dbReference type="RefSeq" id="XP_018190407.1">
    <property type="nucleotide sequence ID" value="XM_018330783.1"/>
</dbReference>
<dbReference type="SUPFAM" id="SSF47571">
    <property type="entry name" value="Cloroperoxidase"/>
    <property type="match status" value="1"/>
</dbReference>
<evidence type="ECO:0000256" key="5">
    <source>
        <dbReference type="ARBA" id="ARBA00023002"/>
    </source>
</evidence>
<evidence type="ECO:0000256" key="8">
    <source>
        <dbReference type="SAM" id="SignalP"/>
    </source>
</evidence>
<proteinExistence type="inferred from homology"/>
<protein>
    <submittedName>
        <fullName evidence="10">Cloroperoxidase</fullName>
    </submittedName>
</protein>
<keyword evidence="2 10" id="KW-0575">Peroxidase</keyword>
<dbReference type="InParanoid" id="A0A165IG63"/>
<evidence type="ECO:0000313" key="11">
    <source>
        <dbReference type="Proteomes" id="UP000076632"/>
    </source>
</evidence>
<comment type="cofactor">
    <cofactor evidence="1">
        <name>heme b</name>
        <dbReference type="ChEBI" id="CHEBI:60344"/>
    </cofactor>
</comment>
<sequence>MKLLLLLLSASVISVTEVFAFPSIALEAAAKQAQAHTEKKRCPFASKQETKRATPGFDPEAQLIDVSGDHAFVPPNFDAGDLRGPCPGLNALANHNYLPHNGWGTLTDFVTATNEVFGMGIDLATFLSTYGTVMDGNPLALPPGWSIGGVPTNIGILGSLTGLLGTPEGISNSHNKYETDTSPTRGDLYQYGNDYLVQVPQFEALFDLQPDPATANYDLDVLLQHRKNRFQQSINENPYFFNAPFSGLIVAQAAYTFIYRFMGNKSAEYPEGVLNQEVLKSFFSITGEPGNFQYTPGNERIPENWYKRAIGDEYTIAYFVSDAVSYQLAYPPLLSVGGNTGTTNSFTGVDLEDLTAGVYNAQTLAQGDNFACFAFQIAQQVTPDILKGLFSDITDPLNLINQQFNDVLADFTCPQLESVDMSQFNQFPGYTKSGGAV</sequence>
<feature type="domain" description="Heme haloperoxidase family profile" evidence="9">
    <location>
        <begin position="68"/>
        <end position="321"/>
    </location>
</feature>
<evidence type="ECO:0000256" key="3">
    <source>
        <dbReference type="ARBA" id="ARBA00022617"/>
    </source>
</evidence>
<reference evidence="10 11" key="1">
    <citation type="journal article" date="2016" name="Fungal Biol.">
        <title>The genome of Xylona heveae provides a window into fungal endophytism.</title>
        <authorList>
            <person name="Gazis R."/>
            <person name="Kuo A."/>
            <person name="Riley R."/>
            <person name="LaButti K."/>
            <person name="Lipzen A."/>
            <person name="Lin J."/>
            <person name="Amirebrahimi M."/>
            <person name="Hesse C.N."/>
            <person name="Spatafora J.W."/>
            <person name="Henrissat B."/>
            <person name="Hainaut M."/>
            <person name="Grigoriev I.V."/>
            <person name="Hibbett D.S."/>
        </authorList>
    </citation>
    <scope>NUCLEOTIDE SEQUENCE [LARGE SCALE GENOMIC DNA]</scope>
    <source>
        <strain evidence="10 11">TC161</strain>
    </source>
</reference>
<organism evidence="10 11">
    <name type="scientific">Xylona heveae (strain CBS 132557 / TC161)</name>
    <dbReference type="NCBI Taxonomy" id="1328760"/>
    <lineage>
        <taxon>Eukaryota</taxon>
        <taxon>Fungi</taxon>
        <taxon>Dikarya</taxon>
        <taxon>Ascomycota</taxon>
        <taxon>Pezizomycotina</taxon>
        <taxon>Xylonomycetes</taxon>
        <taxon>Xylonales</taxon>
        <taxon>Xylonaceae</taxon>
        <taxon>Xylona</taxon>
    </lineage>
</organism>
<feature type="signal peptide" evidence="8">
    <location>
        <begin position="1"/>
        <end position="20"/>
    </location>
</feature>
<dbReference type="InterPro" id="IPR036851">
    <property type="entry name" value="Chloroperoxidase-like_sf"/>
</dbReference>